<comment type="caution">
    <text evidence="8">The sequence shown here is derived from an EMBL/GenBank/DDBJ whole genome shotgun (WGS) entry which is preliminary data.</text>
</comment>
<reference evidence="8" key="1">
    <citation type="submission" date="2010-08" db="EMBL/GenBank/DDBJ databases">
        <authorList>
            <person name="Muzny D."/>
            <person name="Qin X."/>
            <person name="Buhay C."/>
            <person name="Dugan-Rocha S."/>
            <person name="Ding Y."/>
            <person name="Chen G."/>
            <person name="Hawes A."/>
            <person name="Holder M."/>
            <person name="Jhangiani S."/>
            <person name="Johnson A."/>
            <person name="Khan Z."/>
            <person name="Li Z."/>
            <person name="Liu W."/>
            <person name="Liu X."/>
            <person name="Perez L."/>
            <person name="Shen H."/>
            <person name="Wang Q."/>
            <person name="Watt J."/>
            <person name="Xi L."/>
            <person name="Xin Y."/>
            <person name="Zhou J."/>
            <person name="Deng J."/>
            <person name="Jiang H."/>
            <person name="Liu Y."/>
            <person name="Qu J."/>
            <person name="Song X.-Z."/>
            <person name="Zhang L."/>
            <person name="Villasana D."/>
            <person name="Johnson A."/>
            <person name="Liu J."/>
            <person name="Liyanage D."/>
            <person name="Lorensuhewa L."/>
            <person name="Robinson T."/>
            <person name="Song A."/>
            <person name="Song B.-B."/>
            <person name="Dinh H."/>
            <person name="Thornton R."/>
            <person name="Coyle M."/>
            <person name="Francisco L."/>
            <person name="Jackson L."/>
            <person name="Javaid M."/>
            <person name="Korchina V."/>
            <person name="Kovar C."/>
            <person name="Mata R."/>
            <person name="Mathew T."/>
            <person name="Ngo R."/>
            <person name="Nguyen L."/>
            <person name="Nguyen N."/>
            <person name="Okwuonu G."/>
            <person name="Ongeri F."/>
            <person name="Pham C."/>
            <person name="Simmons D."/>
            <person name="Wilczek-Boney K."/>
            <person name="Hale W."/>
            <person name="Jakkamsetti A."/>
            <person name="Pham P."/>
            <person name="Ruth R."/>
            <person name="San Lucas F."/>
            <person name="Warren J."/>
            <person name="Zhang J."/>
            <person name="Zhao Z."/>
            <person name="Zhou C."/>
            <person name="Zhu D."/>
            <person name="Lee S."/>
            <person name="Bess C."/>
            <person name="Blankenburg K."/>
            <person name="Forbes L."/>
            <person name="Fu Q."/>
            <person name="Gubbala S."/>
            <person name="Hirani K."/>
            <person name="Jayaseelan J.C."/>
            <person name="Lara F."/>
            <person name="Munidasa M."/>
            <person name="Palculict T."/>
            <person name="Patil S."/>
            <person name="Pu L.-L."/>
            <person name="Saada N."/>
            <person name="Tang L."/>
            <person name="Weissenberger G."/>
            <person name="Zhu Y."/>
            <person name="Hemphill L."/>
            <person name="Shang Y."/>
            <person name="Youmans B."/>
            <person name="Ayvaz T."/>
            <person name="Ross M."/>
            <person name="Santibanez J."/>
            <person name="Aqrawi P."/>
            <person name="Gross S."/>
            <person name="Joshi V."/>
            <person name="Fowler G."/>
            <person name="Nazareth L."/>
            <person name="Reid J."/>
            <person name="Worley K."/>
            <person name="Petrosino J."/>
            <person name="Highlander S."/>
            <person name="Gibbs R."/>
        </authorList>
    </citation>
    <scope>NUCLEOTIDE SEQUENCE [LARGE SCALE GENOMIC DNA]</scope>
    <source>
        <strain evidence="8">DSM 15272</strain>
    </source>
</reference>
<keyword evidence="5 7" id="KW-1133">Transmembrane helix</keyword>
<keyword evidence="6 7" id="KW-0472">Membrane</keyword>
<dbReference type="Pfam" id="PF01899">
    <property type="entry name" value="MNHE"/>
    <property type="match status" value="1"/>
</dbReference>
<dbReference type="OrthoDB" id="3837866at2"/>
<evidence type="ECO:0000256" key="4">
    <source>
        <dbReference type="ARBA" id="ARBA00022692"/>
    </source>
</evidence>
<evidence type="ECO:0000256" key="7">
    <source>
        <dbReference type="SAM" id="Phobius"/>
    </source>
</evidence>
<dbReference type="HOGENOM" id="CLU_086615_6_0_11"/>
<feature type="transmembrane region" description="Helical" evidence="7">
    <location>
        <begin position="12"/>
        <end position="34"/>
    </location>
</feature>
<dbReference type="Proteomes" id="UP000003111">
    <property type="component" value="Unassembled WGS sequence"/>
</dbReference>
<dbReference type="EMBL" id="ACLF03000015">
    <property type="protein sequence ID" value="EFQ81942.1"/>
    <property type="molecule type" value="Genomic_DNA"/>
</dbReference>
<name>E2SFZ5_9ACTN</name>
<evidence type="ECO:0000256" key="6">
    <source>
        <dbReference type="ARBA" id="ARBA00023136"/>
    </source>
</evidence>
<evidence type="ECO:0000313" key="8">
    <source>
        <dbReference type="EMBL" id="EFQ81942.1"/>
    </source>
</evidence>
<proteinExistence type="inferred from homology"/>
<dbReference type="RefSeq" id="WP_007078541.1">
    <property type="nucleotide sequence ID" value="NZ_CM001024.1"/>
</dbReference>
<keyword evidence="9" id="KW-1185">Reference proteome</keyword>
<dbReference type="STRING" id="585531.HMPREF0063_12954"/>
<evidence type="ECO:0000256" key="3">
    <source>
        <dbReference type="ARBA" id="ARBA00022475"/>
    </source>
</evidence>
<dbReference type="eggNOG" id="COG1863">
    <property type="taxonomic scope" value="Bacteria"/>
</dbReference>
<dbReference type="PANTHER" id="PTHR34584">
    <property type="entry name" value="NA(+)/H(+) ANTIPORTER SUBUNIT E1"/>
    <property type="match status" value="1"/>
</dbReference>
<comment type="subcellular location">
    <subcellularLocation>
        <location evidence="1">Cell membrane</location>
        <topology evidence="1">Multi-pass membrane protein</topology>
    </subcellularLocation>
</comment>
<dbReference type="PANTHER" id="PTHR34584:SF1">
    <property type="entry name" value="NA(+)_H(+) ANTIPORTER SUBUNIT E1"/>
    <property type="match status" value="1"/>
</dbReference>
<comment type="similarity">
    <text evidence="2">Belongs to the CPA3 antiporters (TC 2.A.63) subunit E family.</text>
</comment>
<evidence type="ECO:0000256" key="2">
    <source>
        <dbReference type="ARBA" id="ARBA00006228"/>
    </source>
</evidence>
<keyword evidence="3" id="KW-1003">Cell membrane</keyword>
<dbReference type="AlphaFoldDB" id="E2SFZ5"/>
<dbReference type="GO" id="GO:0008324">
    <property type="term" value="F:monoatomic cation transmembrane transporter activity"/>
    <property type="evidence" value="ECO:0007669"/>
    <property type="project" value="InterPro"/>
</dbReference>
<evidence type="ECO:0000256" key="5">
    <source>
        <dbReference type="ARBA" id="ARBA00022989"/>
    </source>
</evidence>
<organism evidence="8 9">
    <name type="scientific">Aeromicrobium marinum DSM 15272</name>
    <dbReference type="NCBI Taxonomy" id="585531"/>
    <lineage>
        <taxon>Bacteria</taxon>
        <taxon>Bacillati</taxon>
        <taxon>Actinomycetota</taxon>
        <taxon>Actinomycetes</taxon>
        <taxon>Propionibacteriales</taxon>
        <taxon>Nocardioidaceae</taxon>
        <taxon>Aeromicrobium</taxon>
    </lineage>
</organism>
<sequence>MSTLLTFPARAVAFWTWFVGQIVTSSWAIIVDILTTGHTSTPRVVRLRLTSTDDHQVALIGILITLTPGTLTLGVTEDDGGARTLLVHSLYHGSTEAALADLQEMERRMLRGTTIGGTG</sequence>
<keyword evidence="4 7" id="KW-0812">Transmembrane</keyword>
<dbReference type="InterPro" id="IPR002758">
    <property type="entry name" value="Cation_antiport_E"/>
</dbReference>
<dbReference type="GO" id="GO:0005886">
    <property type="term" value="C:plasma membrane"/>
    <property type="evidence" value="ECO:0007669"/>
    <property type="project" value="UniProtKB-SubCell"/>
</dbReference>
<accession>E2SFZ5</accession>
<gene>
    <name evidence="8" type="ORF">HMPREF0063_12954</name>
</gene>
<evidence type="ECO:0000256" key="1">
    <source>
        <dbReference type="ARBA" id="ARBA00004651"/>
    </source>
</evidence>
<evidence type="ECO:0000313" key="9">
    <source>
        <dbReference type="Proteomes" id="UP000003111"/>
    </source>
</evidence>
<protein>
    <submittedName>
        <fullName evidence="8">Monovalent cation/H+ antiporter subunit E</fullName>
    </submittedName>
</protein>